<evidence type="ECO:0000256" key="1">
    <source>
        <dbReference type="SAM" id="MobiDB-lite"/>
    </source>
</evidence>
<dbReference type="RefSeq" id="XP_008877845.1">
    <property type="nucleotide sequence ID" value="XM_008879623.1"/>
</dbReference>
<protein>
    <submittedName>
        <fullName evidence="2">Uncharacterized protein</fullName>
    </submittedName>
</protein>
<feature type="compositionally biased region" description="Polar residues" evidence="1">
    <location>
        <begin position="21"/>
        <end position="30"/>
    </location>
</feature>
<dbReference type="AlphaFoldDB" id="A0A024THH2"/>
<evidence type="ECO:0000313" key="2">
    <source>
        <dbReference type="EMBL" id="ETV93503.1"/>
    </source>
</evidence>
<dbReference type="EMBL" id="KI913991">
    <property type="protein sequence ID" value="ETV93503.1"/>
    <property type="molecule type" value="Genomic_DNA"/>
</dbReference>
<feature type="compositionally biased region" description="Polar residues" evidence="1">
    <location>
        <begin position="61"/>
        <end position="71"/>
    </location>
</feature>
<name>A0A024THH2_9STRA</name>
<sequence>MGNKALGRMAQSKRRPGATPRVTNQQSNHAIHTVEPFHDPTAHHHHPSAHTTSEVPPSTDGWRSTDTSELNNDPDDDEDDERTHPDVTRPRLGSGTKLTRNKGTSGGDSSDDDSDITRQLNTRNVTISSLRPPPPKPSIDHPPRPTSPLSTSGGKAVHLGPLDAKSAQSFARRKSMANQPLVAGVVPPPPAAGGMDAIGLLELVQPQADPAGTMLARGSPAENNTDDDDVATMELLNELMLESAPTPVTPKIESRKEANIREALLVSKQQRSAGKTTTIGGLSAKPVVYSPHLDATDEAIMNQILQERRPGTTPFS</sequence>
<dbReference type="VEuPathDB" id="FungiDB:H310_12546"/>
<reference evidence="2" key="1">
    <citation type="submission" date="2013-12" db="EMBL/GenBank/DDBJ databases">
        <title>The Genome Sequence of Aphanomyces invadans NJM9701.</title>
        <authorList>
            <consortium name="The Broad Institute Genomics Platform"/>
            <person name="Russ C."/>
            <person name="Tyler B."/>
            <person name="van West P."/>
            <person name="Dieguez-Uribeondo J."/>
            <person name="Young S.K."/>
            <person name="Zeng Q."/>
            <person name="Gargeya S."/>
            <person name="Fitzgerald M."/>
            <person name="Abouelleil A."/>
            <person name="Alvarado L."/>
            <person name="Chapman S.B."/>
            <person name="Gainer-Dewar J."/>
            <person name="Goldberg J."/>
            <person name="Griggs A."/>
            <person name="Gujja S."/>
            <person name="Hansen M."/>
            <person name="Howarth C."/>
            <person name="Imamovic A."/>
            <person name="Ireland A."/>
            <person name="Larimer J."/>
            <person name="McCowan C."/>
            <person name="Murphy C."/>
            <person name="Pearson M."/>
            <person name="Poon T.W."/>
            <person name="Priest M."/>
            <person name="Roberts A."/>
            <person name="Saif S."/>
            <person name="Shea T."/>
            <person name="Sykes S."/>
            <person name="Wortman J."/>
            <person name="Nusbaum C."/>
            <person name="Birren B."/>
        </authorList>
    </citation>
    <scope>NUCLEOTIDE SEQUENCE [LARGE SCALE GENOMIC DNA]</scope>
    <source>
        <strain evidence="2">NJM9701</strain>
    </source>
</reference>
<proteinExistence type="predicted"/>
<accession>A0A024THH2</accession>
<feature type="compositionally biased region" description="Polar residues" evidence="1">
    <location>
        <begin position="117"/>
        <end position="129"/>
    </location>
</feature>
<dbReference type="GeneID" id="20089596"/>
<feature type="region of interest" description="Disordered" evidence="1">
    <location>
        <begin position="1"/>
        <end position="162"/>
    </location>
</feature>
<organism evidence="2">
    <name type="scientific">Aphanomyces invadans</name>
    <dbReference type="NCBI Taxonomy" id="157072"/>
    <lineage>
        <taxon>Eukaryota</taxon>
        <taxon>Sar</taxon>
        <taxon>Stramenopiles</taxon>
        <taxon>Oomycota</taxon>
        <taxon>Saprolegniomycetes</taxon>
        <taxon>Saprolegniales</taxon>
        <taxon>Verrucalvaceae</taxon>
        <taxon>Aphanomyces</taxon>
    </lineage>
</organism>
<gene>
    <name evidence="2" type="ORF">H310_12546</name>
</gene>
<dbReference type="OrthoDB" id="10592468at2759"/>